<organism evidence="1">
    <name type="scientific">Mycobacterium xenopi 4042</name>
    <dbReference type="NCBI Taxonomy" id="1299334"/>
    <lineage>
        <taxon>Bacteria</taxon>
        <taxon>Bacillati</taxon>
        <taxon>Actinomycetota</taxon>
        <taxon>Actinomycetes</taxon>
        <taxon>Mycobacteriales</taxon>
        <taxon>Mycobacteriaceae</taxon>
        <taxon>Mycobacterium</taxon>
    </lineage>
</organism>
<sequence>MTGPIPVRASTDWSPIRFSQLSDAAGLGVAAQTPQLAGLSGAVRGARGVCCGGRGCRLIALRLAVRCWVVGWAWLW</sequence>
<evidence type="ECO:0000313" key="1">
    <source>
        <dbReference type="EMBL" id="EUA32535.1"/>
    </source>
</evidence>
<reference evidence="1" key="1">
    <citation type="submission" date="2014-01" db="EMBL/GenBank/DDBJ databases">
        <authorList>
            <person name="Brown-Elliot B."/>
            <person name="Wallace R."/>
            <person name="Lenaerts A."/>
            <person name="Ordway D."/>
            <person name="DeGroote M.A."/>
            <person name="Parker T."/>
            <person name="Sizemore C."/>
            <person name="Tallon L.J."/>
            <person name="Sadzewicz L.K."/>
            <person name="Sengamalay N."/>
            <person name="Fraser C.M."/>
            <person name="Hine E."/>
            <person name="Shefchek K.A."/>
            <person name="Das S.P."/>
            <person name="Tettelin H."/>
        </authorList>
    </citation>
    <scope>NUCLEOTIDE SEQUENCE [LARGE SCALE GENOMIC DNA]</scope>
    <source>
        <strain evidence="1">4042</strain>
    </source>
</reference>
<protein>
    <submittedName>
        <fullName evidence="1">Uncharacterized protein</fullName>
    </submittedName>
</protein>
<dbReference type="EMBL" id="JAOB01000054">
    <property type="protein sequence ID" value="EUA32535.1"/>
    <property type="molecule type" value="Genomic_DNA"/>
</dbReference>
<dbReference type="PATRIC" id="fig|1299334.3.peg.5658"/>
<proteinExistence type="predicted"/>
<name>X8ANY4_MYCXE</name>
<gene>
    <name evidence="1" type="ORF">I553_3534</name>
</gene>
<comment type="caution">
    <text evidence="1">The sequence shown here is derived from an EMBL/GenBank/DDBJ whole genome shotgun (WGS) entry which is preliminary data.</text>
</comment>
<dbReference type="AlphaFoldDB" id="X8ANY4"/>
<accession>X8ANY4</accession>